<dbReference type="PANTHER" id="PTHR33221">
    <property type="entry name" value="WINGED HELIX-TURN-HELIX TRANSCRIPTIONAL REGULATOR, RRF2 FAMILY"/>
    <property type="match status" value="1"/>
</dbReference>
<dbReference type="RefSeq" id="WP_003503598.1">
    <property type="nucleotide sequence ID" value="NZ_BAABZD010000001.1"/>
</dbReference>
<dbReference type="Proteomes" id="UP001203136">
    <property type="component" value="Unassembled WGS sequence"/>
</dbReference>
<dbReference type="AlphaFoldDB" id="A0AAW5F212"/>
<reference evidence="3" key="2">
    <citation type="submission" date="2023-01" db="EMBL/GenBank/DDBJ databases">
        <title>Human gut microbiome strain richness.</title>
        <authorList>
            <person name="Chen-Liaw A."/>
        </authorList>
    </citation>
    <scope>NUCLEOTIDE SEQUENCE</scope>
    <source>
        <strain evidence="3">B1_m1001713B170214d0_201011</strain>
    </source>
</reference>
<dbReference type="PANTHER" id="PTHR33221:SF5">
    <property type="entry name" value="HTH-TYPE TRANSCRIPTIONAL REGULATOR ISCR"/>
    <property type="match status" value="1"/>
</dbReference>
<reference evidence="2" key="1">
    <citation type="journal article" date="2022" name="Cell Host Microbe">
        <title>Colonization of the live biotherapeutic product VE303 and modulation of the microbiota and metabolites in healthy volunteers.</title>
        <authorList>
            <person name="Dsouza M."/>
            <person name="Menon R."/>
            <person name="Crossette E."/>
            <person name="Bhattarai S.K."/>
            <person name="Schneider J."/>
            <person name="Kim Y.G."/>
            <person name="Reddy S."/>
            <person name="Caballero S."/>
            <person name="Felix C."/>
            <person name="Cornacchione L."/>
            <person name="Hendrickson J."/>
            <person name="Watson A.R."/>
            <person name="Minot S.S."/>
            <person name="Greenfield N."/>
            <person name="Schopf L."/>
            <person name="Szabady R."/>
            <person name="Patarroyo J."/>
            <person name="Smith W."/>
            <person name="Harrison P."/>
            <person name="Kuijper E.J."/>
            <person name="Kelly C.P."/>
            <person name="Olle B."/>
            <person name="Bobilev D."/>
            <person name="Silber J.L."/>
            <person name="Bucci V."/>
            <person name="Roberts B."/>
            <person name="Faith J."/>
            <person name="Norman J.M."/>
        </authorList>
    </citation>
    <scope>NUCLEOTIDE SEQUENCE</scope>
    <source>
        <strain evidence="2">VE303-04</strain>
    </source>
</reference>
<dbReference type="GO" id="GO:0003700">
    <property type="term" value="F:DNA-binding transcription factor activity"/>
    <property type="evidence" value="ECO:0007669"/>
    <property type="project" value="TreeGrafter"/>
</dbReference>
<gene>
    <name evidence="2" type="ORF">K5I21_06275</name>
    <name evidence="3" type="ORF">PM006_12560</name>
</gene>
<proteinExistence type="predicted"/>
<dbReference type="InterPro" id="IPR036388">
    <property type="entry name" value="WH-like_DNA-bd_sf"/>
</dbReference>
<dbReference type="PROSITE" id="PS01332">
    <property type="entry name" value="HTH_RRF2_1"/>
    <property type="match status" value="1"/>
</dbReference>
<protein>
    <submittedName>
        <fullName evidence="2">Rrf2 family transcriptional regulator</fullName>
    </submittedName>
</protein>
<dbReference type="Gene3D" id="1.10.10.10">
    <property type="entry name" value="Winged helix-like DNA-binding domain superfamily/Winged helix DNA-binding domain"/>
    <property type="match status" value="1"/>
</dbReference>
<organism evidence="2 4">
    <name type="scientific">Clostridium symbiosum</name>
    <name type="common">Bacteroides symbiosus</name>
    <dbReference type="NCBI Taxonomy" id="1512"/>
    <lineage>
        <taxon>Bacteria</taxon>
        <taxon>Bacillati</taxon>
        <taxon>Bacillota</taxon>
        <taxon>Clostridia</taxon>
        <taxon>Lachnospirales</taxon>
        <taxon>Lachnospiraceae</taxon>
        <taxon>Otoolea</taxon>
    </lineage>
</organism>
<evidence type="ECO:0000256" key="1">
    <source>
        <dbReference type="ARBA" id="ARBA00023125"/>
    </source>
</evidence>
<dbReference type="GO" id="GO:0005829">
    <property type="term" value="C:cytosol"/>
    <property type="evidence" value="ECO:0007669"/>
    <property type="project" value="TreeGrafter"/>
</dbReference>
<dbReference type="GO" id="GO:0003677">
    <property type="term" value="F:DNA binding"/>
    <property type="evidence" value="ECO:0007669"/>
    <property type="project" value="UniProtKB-KW"/>
</dbReference>
<evidence type="ECO:0000313" key="3">
    <source>
        <dbReference type="EMBL" id="MDB2001033.1"/>
    </source>
</evidence>
<evidence type="ECO:0000313" key="4">
    <source>
        <dbReference type="Proteomes" id="UP001203136"/>
    </source>
</evidence>
<dbReference type="InterPro" id="IPR000944">
    <property type="entry name" value="Tscrpt_reg_Rrf2"/>
</dbReference>
<dbReference type="EMBL" id="JAINVB010000001">
    <property type="protein sequence ID" value="MCK0085483.1"/>
    <property type="molecule type" value="Genomic_DNA"/>
</dbReference>
<comment type="caution">
    <text evidence="2">The sequence shown here is derived from an EMBL/GenBank/DDBJ whole genome shotgun (WGS) entry which is preliminary data.</text>
</comment>
<keyword evidence="1" id="KW-0238">DNA-binding</keyword>
<evidence type="ECO:0000313" key="2">
    <source>
        <dbReference type="EMBL" id="MCK0085483.1"/>
    </source>
</evidence>
<sequence>MKVSTKGRYALRMMLDLALQGDEVVRIKDISLRQEISEKYLEQIVSVLKKAGYVNSVRGAQGGYCLAGKPQEYTVGMILRLTEGSMAPVACVDTRMDGRGNTCSRAPGCTALKLWTMVDDAVNGVIDKVTLADMVQWEREKENET</sequence>
<dbReference type="Pfam" id="PF02082">
    <property type="entry name" value="Rrf2"/>
    <property type="match status" value="1"/>
</dbReference>
<dbReference type="PROSITE" id="PS51197">
    <property type="entry name" value="HTH_RRF2_2"/>
    <property type="match status" value="1"/>
</dbReference>
<dbReference type="InterPro" id="IPR030489">
    <property type="entry name" value="TR_Rrf2-type_CS"/>
</dbReference>
<dbReference type="EMBL" id="JAQLGM010000030">
    <property type="protein sequence ID" value="MDB2001033.1"/>
    <property type="molecule type" value="Genomic_DNA"/>
</dbReference>
<dbReference type="InterPro" id="IPR036390">
    <property type="entry name" value="WH_DNA-bd_sf"/>
</dbReference>
<name>A0AAW5F212_CLOSY</name>
<dbReference type="NCBIfam" id="TIGR00738">
    <property type="entry name" value="rrf2_super"/>
    <property type="match status" value="1"/>
</dbReference>
<dbReference type="GeneID" id="57971247"/>
<dbReference type="SUPFAM" id="SSF46785">
    <property type="entry name" value="Winged helix' DNA-binding domain"/>
    <property type="match status" value="1"/>
</dbReference>
<dbReference type="Proteomes" id="UP001300871">
    <property type="component" value="Unassembled WGS sequence"/>
</dbReference>
<accession>A0AAW5F212</accession>